<dbReference type="RefSeq" id="WP_146356256.1">
    <property type="nucleotide sequence ID" value="NZ_VOIR01000013.1"/>
</dbReference>
<dbReference type="Pfam" id="PF05175">
    <property type="entry name" value="MTS"/>
    <property type="match status" value="1"/>
</dbReference>
<dbReference type="GO" id="GO:0008276">
    <property type="term" value="F:protein methyltransferase activity"/>
    <property type="evidence" value="ECO:0007669"/>
    <property type="project" value="TreeGrafter"/>
</dbReference>
<dbReference type="InterPro" id="IPR055487">
    <property type="entry name" value="DUF7059"/>
</dbReference>
<evidence type="ECO:0000256" key="2">
    <source>
        <dbReference type="ARBA" id="ARBA00022603"/>
    </source>
</evidence>
<evidence type="ECO:0000259" key="5">
    <source>
        <dbReference type="Pfam" id="PF05175"/>
    </source>
</evidence>
<dbReference type="AlphaFoldDB" id="A0A5M8QGD2"/>
<dbReference type="InterPro" id="IPR007848">
    <property type="entry name" value="Small_mtfrase_dom"/>
</dbReference>
<comment type="similarity">
    <text evidence="1">Belongs to the eukaryotic/archaeal PrmC-related family.</text>
</comment>
<dbReference type="InterPro" id="IPR052190">
    <property type="entry name" value="Euk-Arch_PrmC-MTase"/>
</dbReference>
<dbReference type="InterPro" id="IPR029063">
    <property type="entry name" value="SAM-dependent_MTases_sf"/>
</dbReference>
<dbReference type="GO" id="GO:0008757">
    <property type="term" value="F:S-adenosylmethionine-dependent methyltransferase activity"/>
    <property type="evidence" value="ECO:0007669"/>
    <property type="project" value="TreeGrafter"/>
</dbReference>
<evidence type="ECO:0000259" key="6">
    <source>
        <dbReference type="Pfam" id="PF23186"/>
    </source>
</evidence>
<dbReference type="PANTHER" id="PTHR45875:SF1">
    <property type="entry name" value="METHYLTRANSFERASE N6AMT1"/>
    <property type="match status" value="1"/>
</dbReference>
<keyword evidence="9" id="KW-1185">Reference proteome</keyword>
<keyword evidence="4" id="KW-0949">S-adenosyl-L-methionine</keyword>
<evidence type="ECO:0000256" key="3">
    <source>
        <dbReference type="ARBA" id="ARBA00022679"/>
    </source>
</evidence>
<name>A0A5M8QGD2_9MICO</name>
<feature type="domain" description="DUF7782" evidence="7">
    <location>
        <begin position="388"/>
        <end position="497"/>
    </location>
</feature>
<accession>A0A5M8QGD2</accession>
<dbReference type="GO" id="GO:0032259">
    <property type="term" value="P:methylation"/>
    <property type="evidence" value="ECO:0007669"/>
    <property type="project" value="UniProtKB-KW"/>
</dbReference>
<comment type="caution">
    <text evidence="8">The sequence shown here is derived from an EMBL/GenBank/DDBJ whole genome shotgun (WGS) entry which is preliminary data.</text>
</comment>
<organism evidence="8 9">
    <name type="scientific">Agrococcus sediminis</name>
    <dbReference type="NCBI Taxonomy" id="2599924"/>
    <lineage>
        <taxon>Bacteria</taxon>
        <taxon>Bacillati</taxon>
        <taxon>Actinomycetota</taxon>
        <taxon>Actinomycetes</taxon>
        <taxon>Micrococcales</taxon>
        <taxon>Microbacteriaceae</taxon>
        <taxon>Agrococcus</taxon>
    </lineage>
</organism>
<dbReference type="CDD" id="cd02440">
    <property type="entry name" value="AdoMet_MTases"/>
    <property type="match status" value="1"/>
</dbReference>
<evidence type="ECO:0000259" key="7">
    <source>
        <dbReference type="Pfam" id="PF25004"/>
    </source>
</evidence>
<dbReference type="Proteomes" id="UP000323221">
    <property type="component" value="Unassembled WGS sequence"/>
</dbReference>
<dbReference type="EMBL" id="VOIR01000013">
    <property type="protein sequence ID" value="KAA6433796.1"/>
    <property type="molecule type" value="Genomic_DNA"/>
</dbReference>
<dbReference type="InterPro" id="IPR002052">
    <property type="entry name" value="DNA_methylase_N6_adenine_CS"/>
</dbReference>
<evidence type="ECO:0000313" key="9">
    <source>
        <dbReference type="Proteomes" id="UP000323221"/>
    </source>
</evidence>
<proteinExistence type="inferred from homology"/>
<evidence type="ECO:0000256" key="1">
    <source>
        <dbReference type="ARBA" id="ARBA00006149"/>
    </source>
</evidence>
<dbReference type="Pfam" id="PF23186">
    <property type="entry name" value="DUF7059"/>
    <property type="match status" value="1"/>
</dbReference>
<dbReference type="PANTHER" id="PTHR45875">
    <property type="entry name" value="METHYLTRANSFERASE N6AMT1"/>
    <property type="match status" value="1"/>
</dbReference>
<feature type="domain" description="DUF7059" evidence="6">
    <location>
        <begin position="15"/>
        <end position="99"/>
    </location>
</feature>
<protein>
    <submittedName>
        <fullName evidence="8">Methyltransferase</fullName>
    </submittedName>
</protein>
<keyword evidence="2 8" id="KW-0489">Methyltransferase</keyword>
<dbReference type="GO" id="GO:0003676">
    <property type="term" value="F:nucleic acid binding"/>
    <property type="evidence" value="ECO:0007669"/>
    <property type="project" value="InterPro"/>
</dbReference>
<evidence type="ECO:0000256" key="4">
    <source>
        <dbReference type="ARBA" id="ARBA00022691"/>
    </source>
</evidence>
<reference evidence="8 9" key="1">
    <citation type="submission" date="2019-08" db="EMBL/GenBank/DDBJ databases">
        <title>Agrococcus lahaulensis sp. nov., isolated from a cold desert of the Indian Himalayas.</title>
        <authorList>
            <person name="Qu J.H."/>
        </authorList>
    </citation>
    <scope>NUCLEOTIDE SEQUENCE [LARGE SCALE GENOMIC DNA]</scope>
    <source>
        <strain evidence="8 9">NS18</strain>
    </source>
</reference>
<dbReference type="GO" id="GO:0035657">
    <property type="term" value="C:eRF1 methyltransferase complex"/>
    <property type="evidence" value="ECO:0007669"/>
    <property type="project" value="TreeGrafter"/>
</dbReference>
<feature type="domain" description="Methyltransferase small" evidence="5">
    <location>
        <begin position="143"/>
        <end position="231"/>
    </location>
</feature>
<dbReference type="Gene3D" id="3.40.50.150">
    <property type="entry name" value="Vaccinia Virus protein VP39"/>
    <property type="match status" value="1"/>
</dbReference>
<dbReference type="SUPFAM" id="SSF53335">
    <property type="entry name" value="S-adenosyl-L-methionine-dependent methyltransferases"/>
    <property type="match status" value="1"/>
</dbReference>
<dbReference type="PROSITE" id="PS00092">
    <property type="entry name" value="N6_MTASE"/>
    <property type="match status" value="1"/>
</dbReference>
<dbReference type="GO" id="GO:0008170">
    <property type="term" value="F:N-methyltransferase activity"/>
    <property type="evidence" value="ECO:0007669"/>
    <property type="project" value="UniProtKB-ARBA"/>
</dbReference>
<sequence length="500" mass="51961">MERTLVDALARDLAAADLTGGGVAALVGDAAQAALGRMMAAPARRAALRSPGPRSTLLRALVLGDRVPTAELADALPELGVDGAVALGLVAVEGGTARPLLAVRPTPFRDALGVGEWWIASDLDELSGVSRLRPDHVLGVGGAARTLAALLPPVRCGTALDLGTGCGVIALHLRRLADRVVATDVSERALHLTRLNAALNGVDGIETRLGSLYEPVEGERFDLVASNPPFVIAPRAEGVPAYEYRDGGRTGDALMAAVVQGLGAHLQPGGAARLLGNWEAVGGRDGLARVEEWADASLDVWAIERETLDPAQYAALWLRDGGTLPRDPDHDRLLGAWLDDFEHRGVDAVGMGWLALQSPPAGRCTARFERLPQPIALERAGAHLAEAFAAGEWLAGLDDAALAAEHLHVAPDVTEVRHQRPGASGPTVIELRQGGGLGRTVSVDTALAGLVGACDGELPVGTLVDAIAALLEVDAGILAADLLPRVRELVVTGFLRPVSD</sequence>
<dbReference type="Pfam" id="PF25004">
    <property type="entry name" value="DUF7782"/>
    <property type="match status" value="1"/>
</dbReference>
<keyword evidence="3 8" id="KW-0808">Transferase</keyword>
<evidence type="ECO:0000313" key="8">
    <source>
        <dbReference type="EMBL" id="KAA6433796.1"/>
    </source>
</evidence>
<dbReference type="OrthoDB" id="129465at2"/>
<dbReference type="InterPro" id="IPR056684">
    <property type="entry name" value="DUF7782"/>
</dbReference>
<gene>
    <name evidence="8" type="ORF">FQ330_06910</name>
</gene>